<feature type="transmembrane region" description="Helical" evidence="1">
    <location>
        <begin position="89"/>
        <end position="111"/>
    </location>
</feature>
<sequence length="263" mass="28896">MKCTQCHHEQVSGKFCGVCGGPMSEAGTSVETEQAASAATMEDKPVTNTSDSFEKVKKFSGDYGQWALRFLKQPSLAFRAGETAFAQGLATLIIYMVAFSLSIYFLANSLFKQLGFGLGDQSLPFFSVSSRLFLVSLIGIVICLVALFVIARFMDLQLNVKRLIAQYGGLITPFAAINVLAIIFGLSGAVSMTLLLLGGSAFFVLILVPALFIYHYGLTFKAEQNVFYWSTGTSLIIMVVTYLFWNWIISDTLNEIESFLSFF</sequence>
<feature type="transmembrane region" description="Helical" evidence="1">
    <location>
        <begin position="192"/>
        <end position="214"/>
    </location>
</feature>
<dbReference type="RefSeq" id="WP_204711721.1">
    <property type="nucleotide sequence ID" value="NZ_JBHSZV010000039.1"/>
</dbReference>
<keyword evidence="3" id="KW-1185">Reference proteome</keyword>
<organism evidence="2 3">
    <name type="scientific">Halobacillus seohaensis</name>
    <dbReference type="NCBI Taxonomy" id="447421"/>
    <lineage>
        <taxon>Bacteria</taxon>
        <taxon>Bacillati</taxon>
        <taxon>Bacillota</taxon>
        <taxon>Bacilli</taxon>
        <taxon>Bacillales</taxon>
        <taxon>Bacillaceae</taxon>
        <taxon>Halobacillus</taxon>
    </lineage>
</organism>
<keyword evidence="1" id="KW-0472">Membrane</keyword>
<evidence type="ECO:0000313" key="3">
    <source>
        <dbReference type="Proteomes" id="UP001596410"/>
    </source>
</evidence>
<reference evidence="3" key="1">
    <citation type="journal article" date="2019" name="Int. J. Syst. Evol. Microbiol.">
        <title>The Global Catalogue of Microorganisms (GCM) 10K type strain sequencing project: providing services to taxonomists for standard genome sequencing and annotation.</title>
        <authorList>
            <consortium name="The Broad Institute Genomics Platform"/>
            <consortium name="The Broad Institute Genome Sequencing Center for Infectious Disease"/>
            <person name="Wu L."/>
            <person name="Ma J."/>
        </authorList>
    </citation>
    <scope>NUCLEOTIDE SEQUENCE [LARGE SCALE GENOMIC DNA]</scope>
    <source>
        <strain evidence="3">CGMCC 4.1621</strain>
    </source>
</reference>
<feature type="transmembrane region" description="Helical" evidence="1">
    <location>
        <begin position="226"/>
        <end position="245"/>
    </location>
</feature>
<keyword evidence="1" id="KW-0812">Transmembrane</keyword>
<feature type="transmembrane region" description="Helical" evidence="1">
    <location>
        <begin position="163"/>
        <end position="186"/>
    </location>
</feature>
<comment type="caution">
    <text evidence="2">The sequence shown here is derived from an EMBL/GenBank/DDBJ whole genome shotgun (WGS) entry which is preliminary data.</text>
</comment>
<proteinExistence type="predicted"/>
<evidence type="ECO:0000313" key="2">
    <source>
        <dbReference type="EMBL" id="MFC7063146.1"/>
    </source>
</evidence>
<protein>
    <recommendedName>
        <fullName evidence="4">Zinc ribbon domain-containing protein</fullName>
    </recommendedName>
</protein>
<name>A0ABW2EQH8_9BACI</name>
<evidence type="ECO:0000256" key="1">
    <source>
        <dbReference type="SAM" id="Phobius"/>
    </source>
</evidence>
<evidence type="ECO:0008006" key="4">
    <source>
        <dbReference type="Google" id="ProtNLM"/>
    </source>
</evidence>
<feature type="transmembrane region" description="Helical" evidence="1">
    <location>
        <begin position="131"/>
        <end position="151"/>
    </location>
</feature>
<dbReference type="Proteomes" id="UP001596410">
    <property type="component" value="Unassembled WGS sequence"/>
</dbReference>
<dbReference type="EMBL" id="JBHSZV010000039">
    <property type="protein sequence ID" value="MFC7063146.1"/>
    <property type="molecule type" value="Genomic_DNA"/>
</dbReference>
<gene>
    <name evidence="2" type="ORF">ACFQIC_15080</name>
</gene>
<accession>A0ABW2EQH8</accession>
<keyword evidence="1" id="KW-1133">Transmembrane helix</keyword>